<proteinExistence type="inferred from homology"/>
<evidence type="ECO:0000256" key="9">
    <source>
        <dbReference type="SAM" id="Phobius"/>
    </source>
</evidence>
<dbReference type="RefSeq" id="WP_325776047.1">
    <property type="nucleotide sequence ID" value="NZ_VTDN01000011.1"/>
</dbReference>
<evidence type="ECO:0000259" key="10">
    <source>
        <dbReference type="PROSITE" id="PS50111"/>
    </source>
</evidence>
<evidence type="ECO:0000256" key="6">
    <source>
        <dbReference type="ARBA" id="ARBA00029447"/>
    </source>
</evidence>
<evidence type="ECO:0000256" key="2">
    <source>
        <dbReference type="ARBA" id="ARBA00022692"/>
    </source>
</evidence>
<evidence type="ECO:0000256" key="1">
    <source>
        <dbReference type="ARBA" id="ARBA00004141"/>
    </source>
</evidence>
<evidence type="ECO:0000313" key="13">
    <source>
        <dbReference type="Proteomes" id="UP001339883"/>
    </source>
</evidence>
<gene>
    <name evidence="12" type="ORF">I2F25_11465</name>
</gene>
<keyword evidence="8" id="KW-0175">Coiled coil</keyword>
<keyword evidence="4 9" id="KW-0472">Membrane</keyword>
<feature type="coiled-coil region" evidence="8">
    <location>
        <begin position="337"/>
        <end position="364"/>
    </location>
</feature>
<dbReference type="EMBL" id="VTDN01000011">
    <property type="protein sequence ID" value="MEB5477655.1"/>
    <property type="molecule type" value="Genomic_DNA"/>
</dbReference>
<dbReference type="InterPro" id="IPR004089">
    <property type="entry name" value="MCPsignal_dom"/>
</dbReference>
<dbReference type="PROSITE" id="PS50111">
    <property type="entry name" value="CHEMOTAXIS_TRANSDUC_2"/>
    <property type="match status" value="1"/>
</dbReference>
<reference evidence="12 13" key="1">
    <citation type="submission" date="2019-08" db="EMBL/GenBank/DDBJ databases">
        <title>Five species of Acinetobacter isolated from floral nectar and animal pollinators.</title>
        <authorList>
            <person name="Hendry T.A."/>
        </authorList>
    </citation>
    <scope>NUCLEOTIDE SEQUENCE [LARGE SCALE GENOMIC DNA]</scope>
    <source>
        <strain evidence="12 13">MD18.27</strain>
    </source>
</reference>
<keyword evidence="2 9" id="KW-0812">Transmembrane</keyword>
<dbReference type="SMART" id="SM00283">
    <property type="entry name" value="MA"/>
    <property type="match status" value="1"/>
</dbReference>
<evidence type="ECO:0000256" key="3">
    <source>
        <dbReference type="ARBA" id="ARBA00022989"/>
    </source>
</evidence>
<feature type="transmembrane region" description="Helical" evidence="9">
    <location>
        <begin position="312"/>
        <end position="333"/>
    </location>
</feature>
<accession>A0ABU6DVB1</accession>
<keyword evidence="3 9" id="KW-1133">Transmembrane helix</keyword>
<dbReference type="PANTHER" id="PTHR32089:SF119">
    <property type="entry name" value="METHYL-ACCEPTING CHEMOTAXIS PROTEIN CTPL"/>
    <property type="match status" value="1"/>
</dbReference>
<keyword evidence="5 7" id="KW-0807">Transducer</keyword>
<comment type="similarity">
    <text evidence="6">Belongs to the methyl-accepting chemotaxis (MCP) protein family.</text>
</comment>
<feature type="domain" description="Methyl-accepting transducer" evidence="10">
    <location>
        <begin position="408"/>
        <end position="644"/>
    </location>
</feature>
<dbReference type="PROSITE" id="PS50885">
    <property type="entry name" value="HAMP"/>
    <property type="match status" value="1"/>
</dbReference>
<dbReference type="Pfam" id="PF00015">
    <property type="entry name" value="MCPsignal"/>
    <property type="match status" value="1"/>
</dbReference>
<dbReference type="Proteomes" id="UP001339883">
    <property type="component" value="Unassembled WGS sequence"/>
</dbReference>
<evidence type="ECO:0000259" key="11">
    <source>
        <dbReference type="PROSITE" id="PS50885"/>
    </source>
</evidence>
<comment type="caution">
    <text evidence="12">The sequence shown here is derived from an EMBL/GenBank/DDBJ whole genome shotgun (WGS) entry which is preliminary data.</text>
</comment>
<dbReference type="SUPFAM" id="SSF58104">
    <property type="entry name" value="Methyl-accepting chemotaxis protein (MCP) signaling domain"/>
    <property type="match status" value="1"/>
</dbReference>
<evidence type="ECO:0000256" key="7">
    <source>
        <dbReference type="PROSITE-ProRule" id="PRU00284"/>
    </source>
</evidence>
<name>A0ABU6DVB1_9GAMM</name>
<protein>
    <submittedName>
        <fullName evidence="12">Methyl-accepting chemotaxis protein</fullName>
    </submittedName>
</protein>
<sequence>MGFKDTGSSNGIFRKLDAYLNEVGSGFGKKKAVRPLILLAFFGIIFTFFILLAIFYSTSKHNGVTQSLSNLKLLSQVASRQVVDATSTTGSDESFTRLKESRDLFKENLKVVEGSFEVKGDIGKIDKEWAEISEKIDVVTSNKTILSDLRATTIKMDQIIPGIQSQYNLIVDEMVKRRLPTGQIANAKDQVVLAERMLRSMHDITSVTKSENTDAANEFKDTTETFGTYLNAQIEGDLDLGVEKVADVDLRNKLIEMKKQYDEVVKTDAAIVFNNSNKVTAVQKASAFIIQESDILLKNLDEISVSSFFSVYLPRILLVLGFVTFMYALYKLFGLRAEADKERIQELKEEYDRNQEAILRLLDEIADLADGDLRSYATVSEDFTGAIADSINFAIDQLRDLVSRIYQTSQEVSVYTQNTQQVTSSLTQASQQQSDQISGASKAINAIVLSIGEVSNNANESTEVAKRSVEIASNGADVVNRSMHGMDNIREQIQETSKRIKRLGESSQEIGNIVSLINDIADQTNILALNAAIQASMAGEAGRGFAVVADEVQRLAERSASATKQIDGLVRTIQADTNEAVISMEQTTSEVVRGANLAKDAGLALDEIQTVSTSLAQLIGNISSAAQLQSASASQIADTMNVVQEITAQTTSATFDTAQSVSELANMAESLRESVSDFKLPE</sequence>
<dbReference type="InterPro" id="IPR003660">
    <property type="entry name" value="HAMP_dom"/>
</dbReference>
<feature type="domain" description="HAMP" evidence="11">
    <location>
        <begin position="352"/>
        <end position="403"/>
    </location>
</feature>
<evidence type="ECO:0000313" key="12">
    <source>
        <dbReference type="EMBL" id="MEB5477655.1"/>
    </source>
</evidence>
<dbReference type="PANTHER" id="PTHR32089">
    <property type="entry name" value="METHYL-ACCEPTING CHEMOTAXIS PROTEIN MCPB"/>
    <property type="match status" value="1"/>
</dbReference>
<evidence type="ECO:0000256" key="5">
    <source>
        <dbReference type="ARBA" id="ARBA00023224"/>
    </source>
</evidence>
<dbReference type="CDD" id="cd11386">
    <property type="entry name" value="MCP_signal"/>
    <property type="match status" value="1"/>
</dbReference>
<dbReference type="Gene3D" id="1.10.287.950">
    <property type="entry name" value="Methyl-accepting chemotaxis protein"/>
    <property type="match status" value="1"/>
</dbReference>
<feature type="transmembrane region" description="Helical" evidence="9">
    <location>
        <begin position="36"/>
        <end position="56"/>
    </location>
</feature>
<comment type="subcellular location">
    <subcellularLocation>
        <location evidence="1">Membrane</location>
        <topology evidence="1">Multi-pass membrane protein</topology>
    </subcellularLocation>
</comment>
<evidence type="ECO:0000256" key="4">
    <source>
        <dbReference type="ARBA" id="ARBA00023136"/>
    </source>
</evidence>
<evidence type="ECO:0000256" key="8">
    <source>
        <dbReference type="SAM" id="Coils"/>
    </source>
</evidence>
<keyword evidence="13" id="KW-1185">Reference proteome</keyword>
<organism evidence="12 13">
    <name type="scientific">Acinetobacter pollinis</name>
    <dbReference type="NCBI Taxonomy" id="2605270"/>
    <lineage>
        <taxon>Bacteria</taxon>
        <taxon>Pseudomonadati</taxon>
        <taxon>Pseudomonadota</taxon>
        <taxon>Gammaproteobacteria</taxon>
        <taxon>Moraxellales</taxon>
        <taxon>Moraxellaceae</taxon>
        <taxon>Acinetobacter</taxon>
    </lineage>
</organism>